<feature type="region of interest" description="Disordered" evidence="1">
    <location>
        <begin position="41"/>
        <end position="82"/>
    </location>
</feature>
<evidence type="ECO:0008006" key="5">
    <source>
        <dbReference type="Google" id="ProtNLM"/>
    </source>
</evidence>
<dbReference type="RefSeq" id="WP_147083265.1">
    <property type="nucleotide sequence ID" value="NZ_VOQR01000001.1"/>
</dbReference>
<dbReference type="OrthoDB" id="7473948at2"/>
<keyword evidence="2" id="KW-0732">Signal</keyword>
<dbReference type="Proteomes" id="UP000321250">
    <property type="component" value="Unassembled WGS sequence"/>
</dbReference>
<feature type="signal peptide" evidence="2">
    <location>
        <begin position="1"/>
        <end position="24"/>
    </location>
</feature>
<sequence>MRRLLPFLACLMLVLTAWVGVAHAAEIGGCIETSQYGAASHVDGDGDQVAGDADKGYPHHHGSCHAHHMSAPDADTLSGMTGPAGSTLVSFDDAALVGRDADAALRPPQA</sequence>
<evidence type="ECO:0000313" key="3">
    <source>
        <dbReference type="EMBL" id="TXC71988.1"/>
    </source>
</evidence>
<feature type="chain" id="PRO_5022885538" description="DUF2946 domain-containing protein" evidence="2">
    <location>
        <begin position="25"/>
        <end position="110"/>
    </location>
</feature>
<organism evidence="3 4">
    <name type="scientific">Sphingomonas ginsenosidivorax</name>
    <dbReference type="NCBI Taxonomy" id="862135"/>
    <lineage>
        <taxon>Bacteria</taxon>
        <taxon>Pseudomonadati</taxon>
        <taxon>Pseudomonadota</taxon>
        <taxon>Alphaproteobacteria</taxon>
        <taxon>Sphingomonadales</taxon>
        <taxon>Sphingomonadaceae</taxon>
        <taxon>Sphingomonas</taxon>
    </lineage>
</organism>
<reference evidence="3 4" key="1">
    <citation type="journal article" date="2013" name="Antonie Van Leeuwenhoek">
        <title>Sphingomonas ginsenosidivorax sp. nov., with the ability to transform ginsenosides.</title>
        <authorList>
            <person name="Jin X.F."/>
            <person name="Kim J.K."/>
            <person name="Liu Q.M."/>
            <person name="Kang M.S."/>
            <person name="He D."/>
            <person name="Jin F.X."/>
            <person name="Kim S.C."/>
            <person name="Im W.T."/>
        </authorList>
    </citation>
    <scope>NUCLEOTIDE SEQUENCE [LARGE SCALE GENOMIC DNA]</scope>
    <source>
        <strain evidence="3 4">KHI67</strain>
    </source>
</reference>
<keyword evidence="4" id="KW-1185">Reference proteome</keyword>
<accession>A0A5C6UKG4</accession>
<gene>
    <name evidence="3" type="ORF">FSB78_14265</name>
</gene>
<dbReference type="AlphaFoldDB" id="A0A5C6UKG4"/>
<dbReference type="EMBL" id="VOQR01000001">
    <property type="protein sequence ID" value="TXC71988.1"/>
    <property type="molecule type" value="Genomic_DNA"/>
</dbReference>
<proteinExistence type="predicted"/>
<evidence type="ECO:0000256" key="1">
    <source>
        <dbReference type="SAM" id="MobiDB-lite"/>
    </source>
</evidence>
<protein>
    <recommendedName>
        <fullName evidence="5">DUF2946 domain-containing protein</fullName>
    </recommendedName>
</protein>
<name>A0A5C6UKG4_9SPHN</name>
<comment type="caution">
    <text evidence="3">The sequence shown here is derived from an EMBL/GenBank/DDBJ whole genome shotgun (WGS) entry which is preliminary data.</text>
</comment>
<evidence type="ECO:0000256" key="2">
    <source>
        <dbReference type="SAM" id="SignalP"/>
    </source>
</evidence>
<feature type="compositionally biased region" description="Basic residues" evidence="1">
    <location>
        <begin position="58"/>
        <end position="68"/>
    </location>
</feature>
<evidence type="ECO:0000313" key="4">
    <source>
        <dbReference type="Proteomes" id="UP000321250"/>
    </source>
</evidence>